<protein>
    <recommendedName>
        <fullName evidence="4">DUF2188 domain-containing protein</fullName>
    </recommendedName>
</protein>
<dbReference type="Proteomes" id="UP001342418">
    <property type="component" value="Chromosome"/>
</dbReference>
<feature type="region of interest" description="Disordered" evidence="1">
    <location>
        <begin position="102"/>
        <end position="127"/>
    </location>
</feature>
<reference evidence="2 3" key="1">
    <citation type="submission" date="2018-07" db="EMBL/GenBank/DDBJ databases">
        <title>Genome sequence of Nitratireductor thuwali#1536.</title>
        <authorList>
            <person name="Michoud G."/>
            <person name="Merlino G."/>
            <person name="Sefrji F.O."/>
            <person name="Daffonchio D."/>
        </authorList>
    </citation>
    <scope>NUCLEOTIDE SEQUENCE [LARGE SCALE GENOMIC DNA]</scope>
    <source>
        <strain evidence="3">Nit1536</strain>
    </source>
</reference>
<accession>A0ABY5MKX4</accession>
<gene>
    <name evidence="2" type="ORF">NTH_02357</name>
</gene>
<keyword evidence="3" id="KW-1185">Reference proteome</keyword>
<evidence type="ECO:0008006" key="4">
    <source>
        <dbReference type="Google" id="ProtNLM"/>
    </source>
</evidence>
<proteinExistence type="predicted"/>
<name>A0ABY5MKX4_9HYPH</name>
<evidence type="ECO:0000313" key="2">
    <source>
        <dbReference type="EMBL" id="UUP17881.1"/>
    </source>
</evidence>
<dbReference type="EMBL" id="CP030941">
    <property type="protein sequence ID" value="UUP17881.1"/>
    <property type="molecule type" value="Genomic_DNA"/>
</dbReference>
<evidence type="ECO:0000256" key="1">
    <source>
        <dbReference type="SAM" id="MobiDB-lite"/>
    </source>
</evidence>
<evidence type="ECO:0000313" key="3">
    <source>
        <dbReference type="Proteomes" id="UP001342418"/>
    </source>
</evidence>
<organism evidence="2 3">
    <name type="scientific">Nitratireductor thuwali</name>
    <dbReference type="NCBI Taxonomy" id="2267699"/>
    <lineage>
        <taxon>Bacteria</taxon>
        <taxon>Pseudomonadati</taxon>
        <taxon>Pseudomonadota</taxon>
        <taxon>Alphaproteobacteria</taxon>
        <taxon>Hyphomicrobiales</taxon>
        <taxon>Phyllobacteriaceae</taxon>
        <taxon>Nitratireductor</taxon>
    </lineage>
</organism>
<dbReference type="RefSeq" id="WP_338530166.1">
    <property type="nucleotide sequence ID" value="NZ_CP030941.1"/>
</dbReference>
<sequence length="127" mass="14152">MRILLAALGIYGFYRLLRWKRGGSQRQELLPDMRGRPGDGPAEARSHVVYRVVEHDGGWAYAVGDVFSETYATRSQAERAAEQAAAAHESAGSDAYVEYQDREGRWHGEMEPGESRPVTDVEVKGRA</sequence>